<dbReference type="GO" id="GO:0003700">
    <property type="term" value="F:DNA-binding transcription factor activity"/>
    <property type="evidence" value="ECO:0007669"/>
    <property type="project" value="InterPro"/>
</dbReference>
<feature type="domain" description="HTH merR-type" evidence="2">
    <location>
        <begin position="12"/>
        <end position="82"/>
    </location>
</feature>
<evidence type="ECO:0000313" key="3">
    <source>
        <dbReference type="EMBL" id="RIH67208.1"/>
    </source>
</evidence>
<dbReference type="Gene3D" id="1.10.1660.10">
    <property type="match status" value="1"/>
</dbReference>
<dbReference type="InterPro" id="IPR000551">
    <property type="entry name" value="MerR-type_HTH_dom"/>
</dbReference>
<keyword evidence="4" id="KW-1185">Reference proteome</keyword>
<evidence type="ECO:0000259" key="2">
    <source>
        <dbReference type="PROSITE" id="PS50937"/>
    </source>
</evidence>
<accession>A0A399D841</accession>
<dbReference type="RefSeq" id="WP_119348232.1">
    <property type="nucleotide sequence ID" value="NZ_JBFHKJ010000536.1"/>
</dbReference>
<dbReference type="OrthoDB" id="9810140at2"/>
<evidence type="ECO:0000313" key="4">
    <source>
        <dbReference type="Proteomes" id="UP000266441"/>
    </source>
</evidence>
<name>A0A399D841_9BACT</name>
<proteinExistence type="predicted"/>
<keyword evidence="1" id="KW-0238">DNA-binding</keyword>
<dbReference type="EMBL" id="QWET01000001">
    <property type="protein sequence ID" value="RIH67208.1"/>
    <property type="molecule type" value="Genomic_DNA"/>
</dbReference>
<sequence length="113" mass="13055">MPYKKPKIEKVFFSIGEVAEMVGVTPSSIRYWESSFDELAPRKSGKGTRLFSLDDLETVKFIHHLVKERGMTIKGAQQKLKDNRQETANSWEIVKRLQKIKEELVAIKDEMGE</sequence>
<comment type="caution">
    <text evidence="3">The sequence shown here is derived from an EMBL/GenBank/DDBJ whole genome shotgun (WGS) entry which is preliminary data.</text>
</comment>
<dbReference type="SUPFAM" id="SSF46955">
    <property type="entry name" value="Putative DNA-binding domain"/>
    <property type="match status" value="1"/>
</dbReference>
<dbReference type="PANTHER" id="PTHR30204:SF15">
    <property type="entry name" value="BLL5018 PROTEIN"/>
    <property type="match status" value="1"/>
</dbReference>
<protein>
    <submittedName>
        <fullName evidence="3">MerR family transcriptional regulator</fullName>
    </submittedName>
</protein>
<organism evidence="3 4">
    <name type="scientific">Mariniphaga sediminis</name>
    <dbReference type="NCBI Taxonomy" id="1628158"/>
    <lineage>
        <taxon>Bacteria</taxon>
        <taxon>Pseudomonadati</taxon>
        <taxon>Bacteroidota</taxon>
        <taxon>Bacteroidia</taxon>
        <taxon>Marinilabiliales</taxon>
        <taxon>Prolixibacteraceae</taxon>
        <taxon>Mariniphaga</taxon>
    </lineage>
</organism>
<dbReference type="CDD" id="cd04765">
    <property type="entry name" value="HTH_MlrA-like_sg2"/>
    <property type="match status" value="1"/>
</dbReference>
<dbReference type="PROSITE" id="PS50937">
    <property type="entry name" value="HTH_MERR_2"/>
    <property type="match status" value="1"/>
</dbReference>
<dbReference type="Proteomes" id="UP000266441">
    <property type="component" value="Unassembled WGS sequence"/>
</dbReference>
<gene>
    <name evidence="3" type="ORF">D1164_01930</name>
</gene>
<evidence type="ECO:0000256" key="1">
    <source>
        <dbReference type="ARBA" id="ARBA00023125"/>
    </source>
</evidence>
<reference evidence="3 4" key="1">
    <citation type="journal article" date="2015" name="Int. J. Syst. Evol. Microbiol.">
        <title>Mariniphaga sediminis sp. nov., isolated from coastal sediment.</title>
        <authorList>
            <person name="Wang F.Q."/>
            <person name="Shen Q.Y."/>
            <person name="Chen G.J."/>
            <person name="Du Z.J."/>
        </authorList>
    </citation>
    <scope>NUCLEOTIDE SEQUENCE [LARGE SCALE GENOMIC DNA]</scope>
    <source>
        <strain evidence="3 4">SY21</strain>
    </source>
</reference>
<dbReference type="SMART" id="SM00422">
    <property type="entry name" value="HTH_MERR"/>
    <property type="match status" value="1"/>
</dbReference>
<dbReference type="InterPro" id="IPR047057">
    <property type="entry name" value="MerR_fam"/>
</dbReference>
<dbReference type="AlphaFoldDB" id="A0A399D841"/>
<dbReference type="Pfam" id="PF13411">
    <property type="entry name" value="MerR_1"/>
    <property type="match status" value="1"/>
</dbReference>
<dbReference type="PANTHER" id="PTHR30204">
    <property type="entry name" value="REDOX-CYCLING DRUG-SENSING TRANSCRIPTIONAL ACTIVATOR SOXR"/>
    <property type="match status" value="1"/>
</dbReference>
<dbReference type="GO" id="GO:0003677">
    <property type="term" value="F:DNA binding"/>
    <property type="evidence" value="ECO:0007669"/>
    <property type="project" value="UniProtKB-KW"/>
</dbReference>
<dbReference type="InterPro" id="IPR009061">
    <property type="entry name" value="DNA-bd_dom_put_sf"/>
</dbReference>